<dbReference type="Gene3D" id="1.10.530.40">
    <property type="match status" value="1"/>
</dbReference>
<dbReference type="PANTHER" id="PTHR38107:SF3">
    <property type="entry name" value="LYSOZYME RRRD-RELATED"/>
    <property type="match status" value="1"/>
</dbReference>
<dbReference type="InterPro" id="IPR023346">
    <property type="entry name" value="Lysozyme-like_dom_sf"/>
</dbReference>
<reference evidence="8" key="1">
    <citation type="journal article" date="2013" name="Genome Biol.">
        <title>Comparative genomics of the core and accessory genomes of 48 Sinorhizobium strains comprising five genospecies.</title>
        <authorList>
            <person name="Sugawara M."/>
            <person name="Epstein B."/>
            <person name="Badgley B.D."/>
            <person name="Unno T."/>
            <person name="Xu L."/>
            <person name="Reese J."/>
            <person name="Gyaneshwar P."/>
            <person name="Denny R."/>
            <person name="Mudge J."/>
            <person name="Bharti A.K."/>
            <person name="Farmer A.D."/>
            <person name="May G.D."/>
            <person name="Woodward J.E."/>
            <person name="Medigue C."/>
            <person name="Vallenet D."/>
            <person name="Lajus A."/>
            <person name="Rouy Z."/>
            <person name="Martinez-Vaz B."/>
            <person name="Tiffin P."/>
            <person name="Young N.D."/>
            <person name="Sadowsky M.J."/>
        </authorList>
    </citation>
    <scope>NUCLEOTIDE SEQUENCE</scope>
    <source>
        <strain evidence="8">M1</strain>
    </source>
</reference>
<evidence type="ECO:0000256" key="3">
    <source>
        <dbReference type="ARBA" id="ARBA00022638"/>
    </source>
</evidence>
<dbReference type="Pfam" id="PF00959">
    <property type="entry name" value="Phage_lysozyme"/>
    <property type="match status" value="1"/>
</dbReference>
<name>A0A6G1WUG4_9HYPH</name>
<dbReference type="GO" id="GO:0031640">
    <property type="term" value="P:killing of cells of another organism"/>
    <property type="evidence" value="ECO:0007669"/>
    <property type="project" value="UniProtKB-KW"/>
</dbReference>
<keyword evidence="3 7" id="KW-0081">Bacteriolytic enzyme</keyword>
<protein>
    <recommendedName>
        <fullName evidence="7">Lysozyme</fullName>
        <ecNumber evidence="7">3.2.1.17</ecNumber>
    </recommendedName>
</protein>
<dbReference type="CDD" id="cd00737">
    <property type="entry name" value="lyz_endolysin_autolysin"/>
    <property type="match status" value="1"/>
</dbReference>
<evidence type="ECO:0000256" key="5">
    <source>
        <dbReference type="ARBA" id="ARBA00023200"/>
    </source>
</evidence>
<dbReference type="InterPro" id="IPR002196">
    <property type="entry name" value="Glyco_hydro_24"/>
</dbReference>
<evidence type="ECO:0000256" key="1">
    <source>
        <dbReference type="ARBA" id="ARBA00000632"/>
    </source>
</evidence>
<comment type="catalytic activity">
    <reaction evidence="1 7">
        <text>Hydrolysis of (1-&gt;4)-beta-linkages between N-acetylmuramic acid and N-acetyl-D-glucosamine residues in a peptidoglycan and between N-acetyl-D-glucosamine residues in chitodextrins.</text>
        <dbReference type="EC" id="3.2.1.17"/>
    </reaction>
</comment>
<dbReference type="InterPro" id="IPR033907">
    <property type="entry name" value="Endolysin_autolysin"/>
</dbReference>
<sequence length="588" mass="62774">MRTSLRGICAMLAEEAIVLASYNDGTGTMTIGAGHTAAAGPPVPRSGMTISLTEAINIYRNDLAKTENQVQSAVRAVLSQHQFDALVSWHFNTGAISSATLTRKLNTGDVAGAAAEFARWNKSKGKVLEGLIARRDRETAMFLNGDYGNPKVRVLESKGGPEEIFTGDQIEALLGGAVSSEDEQSTEELLANPMSQLLPLHRPKQTIGITKAVLQKFHDLIPADGRDDAVAVVAVRGYYLNTMGKEGANDRGVYDDAIFVVEPDGIHNFNGNTDPGRFARGIAKLKSRQAVRYRPGPHGFSRKNGPYPAFRQDSNCAVIRDETGEDTDSPAGRFWINLHRGGITTTSSLGCQTVPPHQWNEFKTLVDGLLKKHSQETFYYLLVDQEDVPQEETTVPAIPQPTPMPTEVNPVQLLQQILTLAATLRGRTTPNQTDMIWLQDLLRMISAEPTVFNGEILNGKKQEDPLASTSDPELTPVNGALGKKIGHALDGRKTAIGVVGMLATTILPIFLPQLAPITAVAAPLVDSLANAGASAGAAAPAGGGLGRELVSAAFPIFAAVTGWGAMGKVEKWVRALRSGLVAPAAANL</sequence>
<dbReference type="SUPFAM" id="SSF53955">
    <property type="entry name" value="Lysozyme-like"/>
    <property type="match status" value="1"/>
</dbReference>
<proteinExistence type="inferred from homology"/>
<dbReference type="PANTHER" id="PTHR38107">
    <property type="match status" value="1"/>
</dbReference>
<evidence type="ECO:0000256" key="2">
    <source>
        <dbReference type="ARBA" id="ARBA00022529"/>
    </source>
</evidence>
<dbReference type="RefSeq" id="WP_127587162.1">
    <property type="nucleotide sequence ID" value="NZ_RPJX01000031.1"/>
</dbReference>
<dbReference type="GO" id="GO:0042742">
    <property type="term" value="P:defense response to bacterium"/>
    <property type="evidence" value="ECO:0007669"/>
    <property type="project" value="UniProtKB-KW"/>
</dbReference>
<comment type="similarity">
    <text evidence="7">Belongs to the glycosyl hydrolase 24 family.</text>
</comment>
<evidence type="ECO:0000256" key="6">
    <source>
        <dbReference type="ARBA" id="ARBA00023295"/>
    </source>
</evidence>
<dbReference type="AlphaFoldDB" id="A0A6G1WUG4"/>
<evidence type="ECO:0000256" key="7">
    <source>
        <dbReference type="RuleBase" id="RU003788"/>
    </source>
</evidence>
<dbReference type="GO" id="GO:0009253">
    <property type="term" value="P:peptidoglycan catabolic process"/>
    <property type="evidence" value="ECO:0007669"/>
    <property type="project" value="InterPro"/>
</dbReference>
<keyword evidence="2 7" id="KW-0929">Antimicrobial</keyword>
<dbReference type="HAMAP" id="MF_04110">
    <property type="entry name" value="ENDOLYSIN_T4"/>
    <property type="match status" value="1"/>
</dbReference>
<keyword evidence="5" id="KW-1035">Host cytoplasm</keyword>
<dbReference type="InterPro" id="IPR034690">
    <property type="entry name" value="Endolysin_T4_type"/>
</dbReference>
<evidence type="ECO:0000256" key="4">
    <source>
        <dbReference type="ARBA" id="ARBA00022801"/>
    </source>
</evidence>
<dbReference type="GO" id="GO:0003796">
    <property type="term" value="F:lysozyme activity"/>
    <property type="evidence" value="ECO:0007669"/>
    <property type="project" value="UniProtKB-EC"/>
</dbReference>
<keyword evidence="4 7" id="KW-0378">Hydrolase</keyword>
<dbReference type="EC" id="3.2.1.17" evidence="7"/>
<dbReference type="InterPro" id="IPR051018">
    <property type="entry name" value="Bacteriophage_GH24"/>
</dbReference>
<dbReference type="InterPro" id="IPR023347">
    <property type="entry name" value="Lysozyme_dom_sf"/>
</dbReference>
<comment type="caution">
    <text evidence="8">The sequence shown here is derived from an EMBL/GenBank/DDBJ whole genome shotgun (WGS) entry which is preliminary data.</text>
</comment>
<dbReference type="EMBL" id="WISB01000203">
    <property type="protein sequence ID" value="MQW73346.1"/>
    <property type="molecule type" value="Genomic_DNA"/>
</dbReference>
<accession>A0A6G1WUG4</accession>
<dbReference type="GO" id="GO:0016998">
    <property type="term" value="P:cell wall macromolecule catabolic process"/>
    <property type="evidence" value="ECO:0007669"/>
    <property type="project" value="InterPro"/>
</dbReference>
<keyword evidence="6 7" id="KW-0326">Glycosidase</keyword>
<gene>
    <name evidence="8" type="ORF">GHJ91_30925</name>
</gene>
<organism evidence="8">
    <name type="scientific">Sinorhizobium medicae</name>
    <dbReference type="NCBI Taxonomy" id="110321"/>
    <lineage>
        <taxon>Bacteria</taxon>
        <taxon>Pseudomonadati</taxon>
        <taxon>Pseudomonadota</taxon>
        <taxon>Alphaproteobacteria</taxon>
        <taxon>Hyphomicrobiales</taxon>
        <taxon>Rhizobiaceae</taxon>
        <taxon>Sinorhizobium/Ensifer group</taxon>
        <taxon>Sinorhizobium</taxon>
    </lineage>
</organism>
<evidence type="ECO:0000313" key="8">
    <source>
        <dbReference type="EMBL" id="MQW73346.1"/>
    </source>
</evidence>